<evidence type="ECO:0000313" key="2">
    <source>
        <dbReference type="Proteomes" id="UP001180825"/>
    </source>
</evidence>
<comment type="caution">
    <text evidence="1">The sequence shown here is derived from an EMBL/GenBank/DDBJ whole genome shotgun (WGS) entry which is preliminary data.</text>
</comment>
<dbReference type="Proteomes" id="UP001180825">
    <property type="component" value="Unassembled WGS sequence"/>
</dbReference>
<dbReference type="InterPro" id="IPR029032">
    <property type="entry name" value="AhpD-like"/>
</dbReference>
<sequence>MNLTQAWAWRPDIYDDFAALRTQLSGASALSKRELAVMVCAGASELRDAYCSLAWGRTLAKDGGAPLAAAILQGNVEADATPRELALARWARRVVADPNATTAADVQALRDAGLGGREIFEATVWVAFRQAFSTVNAALGVAPDAQLAAAAPTEVRAAVDYGRPPA</sequence>
<dbReference type="PANTHER" id="PTHR35446:SF2">
    <property type="entry name" value="CARBOXYMUCONOLACTONE DECARBOXYLASE-LIKE DOMAIN-CONTAINING PROTEIN"/>
    <property type="match status" value="1"/>
</dbReference>
<dbReference type="SUPFAM" id="SSF69118">
    <property type="entry name" value="AhpD-like"/>
    <property type="match status" value="1"/>
</dbReference>
<dbReference type="PANTHER" id="PTHR35446">
    <property type="entry name" value="SI:CH211-175M2.5"/>
    <property type="match status" value="1"/>
</dbReference>
<keyword evidence="2" id="KW-1185">Reference proteome</keyword>
<evidence type="ECO:0000313" key="1">
    <source>
        <dbReference type="EMBL" id="MDR7335832.1"/>
    </source>
</evidence>
<dbReference type="EMBL" id="JAVDXV010000011">
    <property type="protein sequence ID" value="MDR7335832.1"/>
    <property type="molecule type" value="Genomic_DNA"/>
</dbReference>
<protein>
    <submittedName>
        <fullName evidence="1">Alkylhydroperoxidase family enzyme</fullName>
    </submittedName>
</protein>
<reference evidence="1 2" key="1">
    <citation type="submission" date="2023-07" db="EMBL/GenBank/DDBJ databases">
        <title>Sorghum-associated microbial communities from plants grown in Nebraska, USA.</title>
        <authorList>
            <person name="Schachtman D."/>
        </authorList>
    </citation>
    <scope>NUCLEOTIDE SEQUENCE [LARGE SCALE GENOMIC DNA]</scope>
    <source>
        <strain evidence="1 2">BE316</strain>
    </source>
</reference>
<accession>A0ABU2AHA3</accession>
<dbReference type="Gene3D" id="1.20.1290.10">
    <property type="entry name" value="AhpD-like"/>
    <property type="match status" value="1"/>
</dbReference>
<dbReference type="RefSeq" id="WP_310332834.1">
    <property type="nucleotide sequence ID" value="NZ_JAVDXV010000011.1"/>
</dbReference>
<organism evidence="1 2">
    <name type="scientific">Roseateles asaccharophilus</name>
    <dbReference type="NCBI Taxonomy" id="582607"/>
    <lineage>
        <taxon>Bacteria</taxon>
        <taxon>Pseudomonadati</taxon>
        <taxon>Pseudomonadota</taxon>
        <taxon>Betaproteobacteria</taxon>
        <taxon>Burkholderiales</taxon>
        <taxon>Sphaerotilaceae</taxon>
        <taxon>Roseateles</taxon>
    </lineage>
</organism>
<proteinExistence type="predicted"/>
<gene>
    <name evidence="1" type="ORF">J2X21_004999</name>
</gene>
<name>A0ABU2AHA3_9BURK</name>